<dbReference type="Gene3D" id="3.30.559.30">
    <property type="entry name" value="Nonribosomal peptide synthetase, condensation domain"/>
    <property type="match status" value="3"/>
</dbReference>
<reference evidence="8 9" key="1">
    <citation type="journal article" date="2017" name="Biochemistry">
        <title>Identification of the Biosynthetic Pathway for the Antibiotic Bicyclomycin.</title>
        <authorList>
            <person name="Patteson J."/>
            <person name="Cai W."/>
            <person name="Johnson R.A."/>
            <person name="Santa Maria K."/>
            <person name="Li B."/>
        </authorList>
    </citation>
    <scope>NUCLEOTIDE SEQUENCE [LARGE SCALE GENOMIC DNA]</scope>
    <source>
        <strain evidence="8 9">ATCC 21532</strain>
    </source>
</reference>
<dbReference type="PROSITE" id="PS00012">
    <property type="entry name" value="PHOSPHOPANTETHEINE"/>
    <property type="match status" value="1"/>
</dbReference>
<keyword evidence="6" id="KW-0677">Repeat</keyword>
<dbReference type="PANTHER" id="PTHR45527:SF1">
    <property type="entry name" value="FATTY ACID SYNTHASE"/>
    <property type="match status" value="1"/>
</dbReference>
<dbReference type="GO" id="GO:0017000">
    <property type="term" value="P:antibiotic biosynthetic process"/>
    <property type="evidence" value="ECO:0007669"/>
    <property type="project" value="UniProtKB-ARBA"/>
</dbReference>
<comment type="cofactor">
    <cofactor evidence="1">
        <name>pantetheine 4'-phosphate</name>
        <dbReference type="ChEBI" id="CHEBI:47942"/>
    </cofactor>
</comment>
<dbReference type="Gene3D" id="3.40.50.150">
    <property type="entry name" value="Vaccinia Virus protein VP39"/>
    <property type="match status" value="1"/>
</dbReference>
<dbReference type="InterPro" id="IPR029063">
    <property type="entry name" value="SAM-dependent_MTases_sf"/>
</dbReference>
<dbReference type="CDD" id="cd19544">
    <property type="entry name" value="E-C_NRPS"/>
    <property type="match status" value="1"/>
</dbReference>
<dbReference type="Gene3D" id="3.30.300.30">
    <property type="match status" value="4"/>
</dbReference>
<dbReference type="SUPFAM" id="SSF56801">
    <property type="entry name" value="Acetyl-CoA synthetase-like"/>
    <property type="match status" value="3"/>
</dbReference>
<keyword evidence="4" id="KW-0597">Phosphoprotein</keyword>
<feature type="domain" description="Carrier" evidence="7">
    <location>
        <begin position="3535"/>
        <end position="3610"/>
    </location>
</feature>
<dbReference type="FunFam" id="1.10.1200.10:FF:000016">
    <property type="entry name" value="Non-ribosomal peptide synthase"/>
    <property type="match status" value="2"/>
</dbReference>
<dbReference type="InterPro" id="IPR009081">
    <property type="entry name" value="PP-bd_ACP"/>
</dbReference>
<dbReference type="GO" id="GO:0072330">
    <property type="term" value="P:monocarboxylic acid biosynthetic process"/>
    <property type="evidence" value="ECO:0007669"/>
    <property type="project" value="UniProtKB-ARBA"/>
</dbReference>
<keyword evidence="5" id="KW-0436">Ligase</keyword>
<dbReference type="SMART" id="SM00824">
    <property type="entry name" value="PKS_TE"/>
    <property type="match status" value="1"/>
</dbReference>
<dbReference type="EMBL" id="NHZO01000073">
    <property type="protein sequence ID" value="PHQ52694.1"/>
    <property type="molecule type" value="Genomic_DNA"/>
</dbReference>
<dbReference type="InterPro" id="IPR010071">
    <property type="entry name" value="AA_adenyl_dom"/>
</dbReference>
<sequence>MIPLSFAQRRLWFLGELEGPNPTYNIPAALRLAGELDRRALHDALRDVVERHEVLRTVFPAVDGTPRQRILPMDSVALELPVAEVAETDLDEALAHAAALPFDLSCDVPLRARLYALAPDEHVLLLVMHHIASDGWSMGLLARDVSVAYAARCRGEAPAWEPLPVQYADYTLWQLDLLGDENDPESVLAEQLAYWRAALAGLPEDLALPADRPRPAAVTHRGDTVGLRLGADLHRRLTELARTRGVTPFMVLQAGLAVLLSRLGAGTDIPLGTPVAGRMDDALDDLVGFFVNSLVLRTDVSGDPAFTELLARVRETDLGAFGHQDVPFERLVEDLAPTRSMARHPLFQVMLALQNNAEAVLDLPGLKVTALPGGDAPAKFDLSFALAEEFDAQGSPAGLTGSVTYAADLFDRASVEMITERFVRVLETVTADPAVTVSQVDVLSEPERARILGEWNATGRDVPAGTLPELFEAQVARTPEATALVFDDVELTYAELNARANRLARVLAEHGVGPESLVAVSMERSVELVVALLAVLKAGGAYVPVDPEYPAERIAYVLDDARPTLVLATGRPGDALSVPCLLLDDPEFVAHMASRPAGDLSASERHTALLPSHPAYVIYTSGSTGRPKGVVVPHEGVVNRLAWMQGEFGLGASDRVLQKTPFGFDVSVWEFFWPLVEGAVLVVARPGGHRDPAYLAGLVQAQGVTVVHFVPSMLQIFLREPAAASCGGLRAVFCSGEALSAELRDQFLGMLDVPLHNLYGPTEASVDVTAWSCAAGEGPVVPIGRPVWNTRVFVLDAMLQPVPVGSVGELYLAGVQLARGYLGRAGLSAERFVACPFGAPGERMYRTGDVVRWRADGSLEYLSRADDQVKIRGFRIELGEIETVLAAHPMVDHTAVVVREDAPGDKRLVAYVVPAAPDGVDAGVLRAHVASSLPEYMVPAAVVALDALPVTVNGKLDRRALPAPDYASTATGRGPASVQEEILCGVFAEVLGLPHVGVDDNFFELGGHSLLAVSLVERLRARGVPVSVRSLFTAPTVAGLAAAAAGRGEVVVPRNLIPADTPVITPEMLPLVDLTAAEIERVTAGVPGGAANVADVYPLAPLQEGLFFHHLVGGENGKDVYLQQTVLTFDSRERLDRFVDALQKVVDRHDILRTAFAWEGLREPVQVVARRAALPVEEVDLGPDTPADAAGRLLGACSPAMDIGRAPLLRAYVAADPGSGGRWLMVLQNHHLIQDHTTIDVLLEEVCALLLGHGDRLPEPVPFREFVAQARLGVSREEHERFFTRLLGDVDEPTAPFGVLDVHGDGADVRESRATMDTVLAERLRTQARRLGVSPATLFHVVWARVVAATSGRDDVVFGSVMFGRMQAGSGADRTPGLFINTLPVRVATGRTSVTDAVRAMQAQLADLLVHEHAPLTLAQQASALPADTPLFTSLLNYRHDGSGGDGSREDLQTGLDGIRLLSAHERTNYPLAVSVDDMGTGFGVVAQATASIDAETVCGLVLAVAEGVVTALEEGAAAPLDQVRGLGEAERTKILHEWNDTACEESVRTLPELFETRAADSPDAVALVHDGEELTYAELDARANRLAGLLAARGAGPERIVAVALPRSADMVVAVLAVLKSGAAYLPIDPAHPADRIAYVLADARPALLLTTNAVARGLPAGEGIERLLLDEAGAAAETPGGAPLRPCPPTHPAYVIYTSGSTGRPKGVVVSHRSAGAFAARIASAYGIGAGDRVLGLAAFTFDVSVFELFATLVSGAALVLVGDDDRLSAEGLQALMAERAVTVAEIPPALLPLLSADGLPALRLVSTGGDAPVGALVDQWAVDGREFWNGYGPTETTVAVTLMRCVPPSGGVAPPIGRPLPGTRVYVLDAALQPVPVGVVGELYVAGEQLARGYLHRPGLSAERFVACPFGGPGERMYRTGDLVRWNADGDLEFAGRADDQVKIRGFRIELGEVEAALLSHSSVGQAAVVAREDAPGDKRLVAYVVPAAEESGPDGGPVGTDTVVLREHVAASLPEYMVPSAVVVLDALPVTTNGKLDRRALPAPDLAVQPAGRAPRTPVEEVLASLFAEVLGLPRIGVDDNFFARGGHSLLGVRLVSRIRSVMGVETGVRALFEAPTVAALAERLAGAGTARSALTRRARPEAVPLSFAQRRLWFLGELEGPNATYNLPVAVRLTGALDHVALRAALGDLIERHEALRTVFPVVDGQPRQHVLAPEAAVCELTTVQVEPDGLPEAMTGAAAHTFDLSTEIPVRAWLFTVRPDEHVVLVVTHHIASDGWSMAPLARDLSTAYAARTRSEAPAWEPLPVQYADYALWQRELLGDEDDPDSVLSQQLAYWRQALADVPEELTLPFDRPRPAVATHRGASVDLAVPADLHARLVELARAHGVTVFMTLQAATAVLVSRLGAGTDVPIGSPVAGRTDEALDDLVGFFVNTLVIRTDLSGDPSFGELLGRVREAGLGAYAHQDVPFDRLVEDLAPTRSMARQPLFQIMLALQNNADASLDFAGLRAEALSSGHVSAKFDLEIGLSERFGADAEPAGLHGGIIYATDLFDRATVEEFARRLLRVLDTVTADPGQHLSQVRILGGAEREQILHGWNDTGHEVPAATLPDLLRARAEECPDATAVVFEDTVLTYAELEGRANRLARLLRSHGAGPETLVAVCMERSAELVVALLAVLKTGGAYVPLDPEYPAERIAYVLDDARPAVVLTSRAARAGLPAEGPLPVVLDEPDTLEELAALDGTPPSGGEPLPAHPAYVIYTSGSTGRPKGVAVPHQALTNFVAAMGSRLALDAADRLLAVTTVAFDIHVLELYVPLLAGAGVVVAGRPAVRDPRALADLVDRHGVTIMQATPTLWQALLAEHAEAVRGLRVLVGGEALPPALAARMAEAAGEVTNLYGPTEATVWATVAALGTDGDGTPPHPVPPIGRPLWNTRTFVLDSALQPVPVGVAGELYLAGVQLARGYLGRPALSAERFVACPFGAPGERMYRTGDLVRRRADGSLEYLSRVDDQVKVRGFRIELGEIESRLAAHDEVAQAAVVAREDGRGAQQLVAYVVPAGRSAAGRDQESEGRQVEEWHTVYDSLYREVAQEDDAGFGENFAVWTSAYDGGRIPLAHMREWRSTTVERIREHHPRRVLELGVGNGLILAHLAPHCDEYWGTDFSAEAVDALREGVSRRPELRDKVRLRTQAADVVDGLPQGHFDTVVVNSVVQYFPNADYLAEVLRKAVALLAPGGRVFVGDVRNLRLQRCLATAVELHRHQPGKGLDAVRRAVEQALVTEKELLVDPEFFTALSAGDPAVDGVDVLVKRGLHHNELTRHRYDVVLHKAPSGRATAAEESVLRWGADVADTGALAGLLAERPAALRVTGVPHAGLAGEVAALRGLDAGADEATVLAALHGGGPGVDAEELYRLGERLGYRTAVTWSRGSDDGAMDALFVDPAAAGAGRAAPAHRSVGAPTGDLAAWTSNPVAGRAGATLAASLRAHLLERLPDYMVPSAVVLLDALPQTANGKLDRRALPAPEHAAAASGRAPATAQEEILCGLFAEVLGLPRVGVDDSFFELGGHSLLGVRLAGRIRSVLGAEVTIRTLFEAPTVAALAERLADAGLTKEALGVLLPLRTQGGRAPFFCVHPAGGASWCYAPLSRYVPADQPLYGIQARGLDGGQEALPYSVRDMAADYVAQIRTVQESGPYHLLGWSFGGIVAQEMAVQLQADGHEVAALVLMDVYPTEPEEAASEEGTGHPDVSDVVVQRAGRFGVELSEEEVGRFGRVILNNARIQRAHTPGGFDGDLLLITAEDEEPQAGGTAERWRPHVSGAIAESGLPCVHDDMAQPDMLSRVWSTVSEWMSSNRNK</sequence>
<evidence type="ECO:0000313" key="8">
    <source>
        <dbReference type="EMBL" id="PHQ52694.1"/>
    </source>
</evidence>
<dbReference type="Pfam" id="PF00501">
    <property type="entry name" value="AMP-binding"/>
    <property type="match status" value="3"/>
</dbReference>
<keyword evidence="9" id="KW-1185">Reference proteome</keyword>
<dbReference type="InterPro" id="IPR029058">
    <property type="entry name" value="AB_hydrolase_fold"/>
</dbReference>
<name>A0A2G1XN67_STRCJ</name>
<dbReference type="FunFam" id="3.40.50.980:FF:000002">
    <property type="entry name" value="Enterobactin synthetase component F"/>
    <property type="match status" value="1"/>
</dbReference>
<dbReference type="GO" id="GO:0009403">
    <property type="term" value="P:toxin biosynthetic process"/>
    <property type="evidence" value="ECO:0007669"/>
    <property type="project" value="UniProtKB-ARBA"/>
</dbReference>
<dbReference type="InterPro" id="IPR001031">
    <property type="entry name" value="Thioesterase"/>
</dbReference>
<dbReference type="Pfam" id="PF13193">
    <property type="entry name" value="AMP-binding_C"/>
    <property type="match status" value="3"/>
</dbReference>
<dbReference type="GO" id="GO:0043041">
    <property type="term" value="P:amino acid activation for nonribosomal peptide biosynthetic process"/>
    <property type="evidence" value="ECO:0007669"/>
    <property type="project" value="TreeGrafter"/>
</dbReference>
<dbReference type="PROSITE" id="PS00455">
    <property type="entry name" value="AMP_BINDING"/>
    <property type="match status" value="3"/>
</dbReference>
<dbReference type="Pfam" id="PF00550">
    <property type="entry name" value="PP-binding"/>
    <property type="match status" value="3"/>
</dbReference>
<dbReference type="InterPro" id="IPR036736">
    <property type="entry name" value="ACP-like_sf"/>
</dbReference>
<dbReference type="SMART" id="SM00823">
    <property type="entry name" value="PKS_PP"/>
    <property type="match status" value="3"/>
</dbReference>
<dbReference type="Pfam" id="PF08242">
    <property type="entry name" value="Methyltransf_12"/>
    <property type="match status" value="1"/>
</dbReference>
<dbReference type="NCBIfam" id="TIGR01733">
    <property type="entry name" value="AA-adenyl-dom"/>
    <property type="match status" value="3"/>
</dbReference>
<dbReference type="FunFam" id="3.30.559.10:FF:000012">
    <property type="entry name" value="Non-ribosomal peptide synthetase"/>
    <property type="match status" value="1"/>
</dbReference>
<evidence type="ECO:0000256" key="2">
    <source>
        <dbReference type="ARBA" id="ARBA00006432"/>
    </source>
</evidence>
<protein>
    <recommendedName>
        <fullName evidence="7">Carrier domain-containing protein</fullName>
    </recommendedName>
</protein>
<dbReference type="CDD" id="cd05930">
    <property type="entry name" value="A_NRPS"/>
    <property type="match status" value="1"/>
</dbReference>
<evidence type="ECO:0000256" key="5">
    <source>
        <dbReference type="ARBA" id="ARBA00022598"/>
    </source>
</evidence>
<dbReference type="CDD" id="cd02440">
    <property type="entry name" value="AdoMet_MTases"/>
    <property type="match status" value="1"/>
</dbReference>
<dbReference type="SUPFAM" id="SSF47336">
    <property type="entry name" value="ACP-like"/>
    <property type="match status" value="3"/>
</dbReference>
<dbReference type="InterPro" id="IPR023213">
    <property type="entry name" value="CAT-like_dom_sf"/>
</dbReference>
<dbReference type="SUPFAM" id="SSF53474">
    <property type="entry name" value="alpha/beta-Hydrolases"/>
    <property type="match status" value="1"/>
</dbReference>
<dbReference type="InterPro" id="IPR025110">
    <property type="entry name" value="AMP-bd_C"/>
</dbReference>
<dbReference type="InterPro" id="IPR020845">
    <property type="entry name" value="AMP-binding_CS"/>
</dbReference>
<dbReference type="SUPFAM" id="SSF53335">
    <property type="entry name" value="S-adenosyl-L-methionine-dependent methyltransferases"/>
    <property type="match status" value="1"/>
</dbReference>
<comment type="caution">
    <text evidence="8">The sequence shown here is derived from an EMBL/GenBank/DDBJ whole genome shotgun (WGS) entry which is preliminary data.</text>
</comment>
<dbReference type="SUPFAM" id="SSF52777">
    <property type="entry name" value="CoA-dependent acyltransferases"/>
    <property type="match status" value="6"/>
</dbReference>
<dbReference type="Gene3D" id="3.40.50.1820">
    <property type="entry name" value="alpha/beta hydrolase"/>
    <property type="match status" value="2"/>
</dbReference>
<feature type="domain" description="Carrier" evidence="7">
    <location>
        <begin position="2058"/>
        <end position="2133"/>
    </location>
</feature>
<dbReference type="Gene3D" id="1.10.1200.10">
    <property type="entry name" value="ACP-like"/>
    <property type="match status" value="1"/>
</dbReference>
<accession>A0A2G1XN67</accession>
<keyword evidence="3" id="KW-0596">Phosphopantetheine</keyword>
<dbReference type="InterPro" id="IPR013217">
    <property type="entry name" value="Methyltransf_12"/>
</dbReference>
<dbReference type="FunFam" id="3.30.559.30:FF:000001">
    <property type="entry name" value="Non-ribosomal peptide synthetase"/>
    <property type="match status" value="2"/>
</dbReference>
<dbReference type="OrthoDB" id="2472181at2"/>
<evidence type="ECO:0000256" key="1">
    <source>
        <dbReference type="ARBA" id="ARBA00001957"/>
    </source>
</evidence>
<evidence type="ECO:0000313" key="9">
    <source>
        <dbReference type="Proteomes" id="UP000222531"/>
    </source>
</evidence>
<dbReference type="Pfam" id="PF00668">
    <property type="entry name" value="Condensation"/>
    <property type="match status" value="3"/>
</dbReference>
<dbReference type="Proteomes" id="UP000222531">
    <property type="component" value="Unassembled WGS sequence"/>
</dbReference>
<dbReference type="InterPro" id="IPR020806">
    <property type="entry name" value="PKS_PP-bd"/>
</dbReference>
<dbReference type="Pfam" id="PF00975">
    <property type="entry name" value="Thioesterase"/>
    <property type="match status" value="1"/>
</dbReference>
<evidence type="ECO:0000256" key="3">
    <source>
        <dbReference type="ARBA" id="ARBA00022450"/>
    </source>
</evidence>
<dbReference type="Gene3D" id="2.30.38.10">
    <property type="entry name" value="Luciferase, Domain 3"/>
    <property type="match status" value="3"/>
</dbReference>
<evidence type="ECO:0000259" key="7">
    <source>
        <dbReference type="PROSITE" id="PS50075"/>
    </source>
</evidence>
<feature type="domain" description="Carrier" evidence="7">
    <location>
        <begin position="974"/>
        <end position="1048"/>
    </location>
</feature>
<dbReference type="FunFam" id="3.40.50.12780:FF:000012">
    <property type="entry name" value="Non-ribosomal peptide synthetase"/>
    <property type="match status" value="3"/>
</dbReference>
<dbReference type="InterPro" id="IPR045851">
    <property type="entry name" value="AMP-bd_C_sf"/>
</dbReference>
<gene>
    <name evidence="8" type="ORF">BLA24_06205</name>
</gene>
<dbReference type="GO" id="GO:0005737">
    <property type="term" value="C:cytoplasm"/>
    <property type="evidence" value="ECO:0007669"/>
    <property type="project" value="TreeGrafter"/>
</dbReference>
<dbReference type="FunFam" id="2.30.38.10:FF:000001">
    <property type="entry name" value="Non-ribosomal peptide synthetase PvdI"/>
    <property type="match status" value="3"/>
</dbReference>
<dbReference type="PROSITE" id="PS50075">
    <property type="entry name" value="CARRIER"/>
    <property type="match status" value="3"/>
</dbReference>
<dbReference type="FunFam" id="3.30.300.30:FF:000010">
    <property type="entry name" value="Enterobactin synthetase component F"/>
    <property type="match status" value="2"/>
</dbReference>
<dbReference type="PANTHER" id="PTHR45527">
    <property type="entry name" value="NONRIBOSOMAL PEPTIDE SYNTHETASE"/>
    <property type="match status" value="1"/>
</dbReference>
<dbReference type="InterPro" id="IPR000873">
    <property type="entry name" value="AMP-dep_synth/lig_dom"/>
</dbReference>
<dbReference type="InterPro" id="IPR006162">
    <property type="entry name" value="Ppantetheine_attach_site"/>
</dbReference>
<dbReference type="FunFam" id="1.10.1200.10:FF:000005">
    <property type="entry name" value="Nonribosomal peptide synthetase 1"/>
    <property type="match status" value="1"/>
</dbReference>
<dbReference type="FunFam" id="3.40.50.980:FF:000001">
    <property type="entry name" value="Non-ribosomal peptide synthetase"/>
    <property type="match status" value="3"/>
</dbReference>
<evidence type="ECO:0000256" key="4">
    <source>
        <dbReference type="ARBA" id="ARBA00022553"/>
    </source>
</evidence>
<organism evidence="8 9">
    <name type="scientific">Streptomyces cinnamoneus</name>
    <name type="common">Streptoverticillium cinnamoneum</name>
    <dbReference type="NCBI Taxonomy" id="53446"/>
    <lineage>
        <taxon>Bacteria</taxon>
        <taxon>Bacillati</taxon>
        <taxon>Actinomycetota</taxon>
        <taxon>Actinomycetes</taxon>
        <taxon>Kitasatosporales</taxon>
        <taxon>Streptomycetaceae</taxon>
        <taxon>Streptomyces</taxon>
        <taxon>Streptomyces cinnamoneus group</taxon>
    </lineage>
</organism>
<dbReference type="GO" id="GO:0008610">
    <property type="term" value="P:lipid biosynthetic process"/>
    <property type="evidence" value="ECO:0007669"/>
    <property type="project" value="UniProtKB-ARBA"/>
</dbReference>
<dbReference type="GO" id="GO:0031177">
    <property type="term" value="F:phosphopantetheine binding"/>
    <property type="evidence" value="ECO:0007669"/>
    <property type="project" value="InterPro"/>
</dbReference>
<dbReference type="InterPro" id="IPR001242">
    <property type="entry name" value="Condensation_dom"/>
</dbReference>
<dbReference type="InterPro" id="IPR020802">
    <property type="entry name" value="TesA-like"/>
</dbReference>
<dbReference type="CDD" id="cd19540">
    <property type="entry name" value="LCL_NRPS-like"/>
    <property type="match status" value="2"/>
</dbReference>
<comment type="similarity">
    <text evidence="2">Belongs to the ATP-dependent AMP-binding enzyme family.</text>
</comment>
<dbReference type="CDD" id="cd17646">
    <property type="entry name" value="A_NRPS_AB3403-like"/>
    <property type="match status" value="1"/>
</dbReference>
<evidence type="ECO:0000256" key="6">
    <source>
        <dbReference type="ARBA" id="ARBA00022737"/>
    </source>
</evidence>
<proteinExistence type="inferred from homology"/>
<dbReference type="Gene3D" id="3.30.559.10">
    <property type="entry name" value="Chloramphenicol acetyltransferase-like domain"/>
    <property type="match status" value="3"/>
</dbReference>
<dbReference type="Gene3D" id="3.40.50.980">
    <property type="match status" value="6"/>
</dbReference>
<dbReference type="NCBIfam" id="NF003417">
    <property type="entry name" value="PRK04813.1"/>
    <property type="match status" value="4"/>
</dbReference>
<dbReference type="GO" id="GO:0016874">
    <property type="term" value="F:ligase activity"/>
    <property type="evidence" value="ECO:0007669"/>
    <property type="project" value="UniProtKB-KW"/>
</dbReference>